<gene>
    <name evidence="2" type="ORF">C4S77_06015</name>
</gene>
<dbReference type="InterPro" id="IPR053182">
    <property type="entry name" value="YobU-like_regulator"/>
</dbReference>
<dbReference type="Gene3D" id="3.20.80.10">
    <property type="entry name" value="Regulatory factor, effector binding domain"/>
    <property type="match status" value="1"/>
</dbReference>
<dbReference type="EMBL" id="PSZM01000036">
    <property type="protein sequence ID" value="PQL93214.1"/>
    <property type="molecule type" value="Genomic_DNA"/>
</dbReference>
<dbReference type="InterPro" id="IPR011256">
    <property type="entry name" value="Reg_factor_effector_dom_sf"/>
</dbReference>
<protein>
    <submittedName>
        <fullName evidence="2">AraC family transcriptional regulator</fullName>
    </submittedName>
</protein>
<sequence length="131" mass="15851">MKLSVIREVRTNNFNDSEIINKIQTLWNDSMQDIQKLNYKGNIYGVYHKYESNYKGDYTVSIMIEDNKKGIELSLENYKIFNEEKTDKESVFLTWHKIWKLEEDGKLHRAYTYDFEKYDPSGRIEIYIKEK</sequence>
<dbReference type="PANTHER" id="PTHR36444:SF2">
    <property type="entry name" value="TRANSCRIPTIONAL REGULATOR PROTEIN YOBU-RELATED"/>
    <property type="match status" value="1"/>
</dbReference>
<name>A0A2S8AEF5_9FLAO</name>
<accession>A0A2S8AEF5</accession>
<dbReference type="OrthoDB" id="9801008at2"/>
<evidence type="ECO:0000313" key="2">
    <source>
        <dbReference type="EMBL" id="PQL93214.1"/>
    </source>
</evidence>
<reference evidence="2 3" key="1">
    <citation type="submission" date="2018-02" db="EMBL/GenBank/DDBJ databases">
        <title>Genome sequences of Apibacter spp., gut symbionts of Asian honey bees.</title>
        <authorList>
            <person name="Kwong W.K."/>
            <person name="Steele M.I."/>
            <person name="Moran N.A."/>
        </authorList>
    </citation>
    <scope>NUCLEOTIDE SEQUENCE [LARGE SCALE GENOMIC DNA]</scope>
    <source>
        <strain evidence="3">wkB301</strain>
    </source>
</reference>
<comment type="caution">
    <text evidence="2">The sequence shown here is derived from an EMBL/GenBank/DDBJ whole genome shotgun (WGS) entry which is preliminary data.</text>
</comment>
<evidence type="ECO:0000259" key="1">
    <source>
        <dbReference type="Pfam" id="PF14526"/>
    </source>
</evidence>
<dbReference type="Proteomes" id="UP000238042">
    <property type="component" value="Unassembled WGS sequence"/>
</dbReference>
<dbReference type="AlphaFoldDB" id="A0A2S8AEF5"/>
<organism evidence="2 3">
    <name type="scientific">Apibacter adventoris</name>
    <dbReference type="NCBI Taxonomy" id="1679466"/>
    <lineage>
        <taxon>Bacteria</taxon>
        <taxon>Pseudomonadati</taxon>
        <taxon>Bacteroidota</taxon>
        <taxon>Flavobacteriia</taxon>
        <taxon>Flavobacteriales</taxon>
        <taxon>Weeksellaceae</taxon>
        <taxon>Apibacter</taxon>
    </lineage>
</organism>
<feature type="domain" description="Integron-associated effector binding protein" evidence="1">
    <location>
        <begin position="9"/>
        <end position="128"/>
    </location>
</feature>
<dbReference type="Pfam" id="PF14526">
    <property type="entry name" value="Cass2"/>
    <property type="match status" value="1"/>
</dbReference>
<dbReference type="InterPro" id="IPR029441">
    <property type="entry name" value="Cass2"/>
</dbReference>
<evidence type="ECO:0000313" key="3">
    <source>
        <dbReference type="Proteomes" id="UP000238042"/>
    </source>
</evidence>
<dbReference type="RefSeq" id="WP_105246789.1">
    <property type="nucleotide sequence ID" value="NZ_PSZM01000036.1"/>
</dbReference>
<keyword evidence="3" id="KW-1185">Reference proteome</keyword>
<dbReference type="PANTHER" id="PTHR36444">
    <property type="entry name" value="TRANSCRIPTIONAL REGULATOR PROTEIN YOBU-RELATED"/>
    <property type="match status" value="1"/>
</dbReference>
<proteinExistence type="predicted"/>